<organism evidence="2 3">
    <name type="scientific">Rhizopus delemar</name>
    <dbReference type="NCBI Taxonomy" id="936053"/>
    <lineage>
        <taxon>Eukaryota</taxon>
        <taxon>Fungi</taxon>
        <taxon>Fungi incertae sedis</taxon>
        <taxon>Mucoromycota</taxon>
        <taxon>Mucoromycotina</taxon>
        <taxon>Mucoromycetes</taxon>
        <taxon>Mucorales</taxon>
        <taxon>Mucorineae</taxon>
        <taxon>Rhizopodaceae</taxon>
        <taxon>Rhizopus</taxon>
    </lineage>
</organism>
<evidence type="ECO:0000256" key="1">
    <source>
        <dbReference type="SAM" id="MobiDB-lite"/>
    </source>
</evidence>
<feature type="region of interest" description="Disordered" evidence="1">
    <location>
        <begin position="225"/>
        <end position="257"/>
    </location>
</feature>
<protein>
    <submittedName>
        <fullName evidence="2">Uncharacterized protein</fullName>
    </submittedName>
</protein>
<sequence>MAIRLCVEQAADTVEVEHQRVLLFHLLPRHCLGPGKAVADQLEHQRIAGQGEHRHDHARRAFGRHQPFLRMLVEVAEEGAVALGLALLGAAQHGVDLIDRLARQQAAQEHHRIPHRGKVGLEVAARHAEQVGDIAAPGQHGIGAQPALIVDQGDHARREAMLAEHAADQIGAALAIEHGVEQLDAAYRRVTPMGQIVLQAHRDRRRAAQLVGIGNVEAVVGQHPLQRLHRPRGRDRAMNSSAGSTPRVANRRRDKVL</sequence>
<comment type="caution">
    <text evidence="2">The sequence shown here is derived from an EMBL/GenBank/DDBJ whole genome shotgun (WGS) entry which is preliminary data.</text>
</comment>
<evidence type="ECO:0000313" key="2">
    <source>
        <dbReference type="EMBL" id="KAG1545955.1"/>
    </source>
</evidence>
<keyword evidence="3" id="KW-1185">Reference proteome</keyword>
<dbReference type="EMBL" id="JAANIU010005706">
    <property type="protein sequence ID" value="KAG1545955.1"/>
    <property type="molecule type" value="Genomic_DNA"/>
</dbReference>
<dbReference type="AlphaFoldDB" id="A0A9P7CC10"/>
<gene>
    <name evidence="2" type="ORF">G6F50_013693</name>
</gene>
<dbReference type="Proteomes" id="UP000740926">
    <property type="component" value="Unassembled WGS sequence"/>
</dbReference>
<reference evidence="2 3" key="1">
    <citation type="journal article" date="2020" name="Microb. Genom.">
        <title>Genetic diversity of clinical and environmental Mucorales isolates obtained from an investigation of mucormycosis cases among solid organ transplant recipients.</title>
        <authorList>
            <person name="Nguyen M.H."/>
            <person name="Kaul D."/>
            <person name="Muto C."/>
            <person name="Cheng S.J."/>
            <person name="Richter R.A."/>
            <person name="Bruno V.M."/>
            <person name="Liu G."/>
            <person name="Beyhan S."/>
            <person name="Sundermann A.J."/>
            <person name="Mounaud S."/>
            <person name="Pasculle A.W."/>
            <person name="Nierman W.C."/>
            <person name="Driscoll E."/>
            <person name="Cumbie R."/>
            <person name="Clancy C.J."/>
            <person name="Dupont C.L."/>
        </authorList>
    </citation>
    <scope>NUCLEOTIDE SEQUENCE [LARGE SCALE GENOMIC DNA]</scope>
    <source>
        <strain evidence="2 3">GL24</strain>
    </source>
</reference>
<name>A0A9P7CC10_9FUNG</name>
<accession>A0A9P7CC10</accession>
<evidence type="ECO:0000313" key="3">
    <source>
        <dbReference type="Proteomes" id="UP000740926"/>
    </source>
</evidence>
<proteinExistence type="predicted"/>